<dbReference type="eggNOG" id="COG3022">
    <property type="taxonomic scope" value="Bacteria"/>
</dbReference>
<dbReference type="EMBL" id="CP008953">
    <property type="protein sequence ID" value="AIG74947.1"/>
    <property type="molecule type" value="Genomic_DNA"/>
</dbReference>
<dbReference type="GO" id="GO:0005829">
    <property type="term" value="C:cytosol"/>
    <property type="evidence" value="ECO:0007669"/>
    <property type="project" value="TreeGrafter"/>
</dbReference>
<dbReference type="KEGG" id="aja:AJAP_10250"/>
<dbReference type="AlphaFoldDB" id="A0A075ULB1"/>
<organism evidence="1 2">
    <name type="scientific">Amycolatopsis japonica</name>
    <dbReference type="NCBI Taxonomy" id="208439"/>
    <lineage>
        <taxon>Bacteria</taxon>
        <taxon>Bacillati</taxon>
        <taxon>Actinomycetota</taxon>
        <taxon>Actinomycetes</taxon>
        <taxon>Pseudonocardiales</taxon>
        <taxon>Pseudonocardiaceae</taxon>
        <taxon>Amycolatopsis</taxon>
        <taxon>Amycolatopsis japonica group</taxon>
    </lineage>
</organism>
<reference evidence="1 2" key="1">
    <citation type="journal article" date="2014" name="J. Biotechnol.">
        <title>Complete genome sequence of the actinobacterium Amycolatopsis japonica MG417-CF17(T) (=DSM 44213T) producing (S,S)-N,N'-ethylenediaminedisuccinic acid.</title>
        <authorList>
            <person name="Stegmann E."/>
            <person name="Albersmeier A."/>
            <person name="Spohn M."/>
            <person name="Gert H."/>
            <person name="Weber T."/>
            <person name="Wohlleben W."/>
            <person name="Kalinowski J."/>
            <person name="Ruckert C."/>
        </authorList>
    </citation>
    <scope>NUCLEOTIDE SEQUENCE [LARGE SCALE GENOMIC DNA]</scope>
    <source>
        <strain evidence="2">MG417-CF17 (DSM 44213)</strain>
    </source>
</reference>
<evidence type="ECO:0000313" key="2">
    <source>
        <dbReference type="Proteomes" id="UP000028492"/>
    </source>
</evidence>
<dbReference type="STRING" id="208439.AJAP_10250"/>
<dbReference type="NCBIfam" id="NF002544">
    <property type="entry name" value="PRK02101.2-1"/>
    <property type="match status" value="1"/>
</dbReference>
<sequence length="252" mass="26553">MVLVLLPPSETKATGGTGGPLDLGALSFPELNPARAKLADALVELADDVPASVAALGITPRQTDEVARNAELWTSPTMPGLRRYTGVLYDALDVKSFTKATLAKAEKRLAVASALFGVVAATDPIPAYRLSGGNALPSLGTVRSVWKPVLEPVLQGIDGLVVDLRSGPYSALAKLRPDAVTVRVVTEDAKGNRTTVSHFNKAYKGRLAAELVKSRSEPSTVEQLMRVLSKAGLDVERTGDHSIELLTGDGPH</sequence>
<protein>
    <recommendedName>
        <fullName evidence="3">Peroxide stress protein YaaA</fullName>
    </recommendedName>
</protein>
<dbReference type="InterPro" id="IPR005583">
    <property type="entry name" value="YaaA"/>
</dbReference>
<keyword evidence="2" id="KW-1185">Reference proteome</keyword>
<gene>
    <name evidence="1" type="ORF">AJAP_10250</name>
</gene>
<dbReference type="PANTHER" id="PTHR30283">
    <property type="entry name" value="PEROXIDE STRESS RESPONSE PROTEIN YAAA"/>
    <property type="match status" value="1"/>
</dbReference>
<name>A0A075ULB1_9PSEU</name>
<dbReference type="GO" id="GO:0033194">
    <property type="term" value="P:response to hydroperoxide"/>
    <property type="evidence" value="ECO:0007669"/>
    <property type="project" value="TreeGrafter"/>
</dbReference>
<accession>A0A075ULB1</accession>
<evidence type="ECO:0000313" key="1">
    <source>
        <dbReference type="EMBL" id="AIG74947.1"/>
    </source>
</evidence>
<dbReference type="HOGENOM" id="CLU_071581_0_0_11"/>
<dbReference type="Proteomes" id="UP000028492">
    <property type="component" value="Chromosome"/>
</dbReference>
<evidence type="ECO:0008006" key="3">
    <source>
        <dbReference type="Google" id="ProtNLM"/>
    </source>
</evidence>
<proteinExistence type="predicted"/>
<dbReference type="Pfam" id="PF03883">
    <property type="entry name" value="H2O2_YaaD"/>
    <property type="match status" value="1"/>
</dbReference>
<dbReference type="PANTHER" id="PTHR30283:SF4">
    <property type="entry name" value="PEROXIDE STRESS RESISTANCE PROTEIN YAAA"/>
    <property type="match status" value="1"/>
</dbReference>